<feature type="domain" description="AB hydrolase-1" evidence="1">
    <location>
        <begin position="56"/>
        <end position="161"/>
    </location>
</feature>
<gene>
    <name evidence="2" type="ORF">SAMN02745131_02034</name>
</gene>
<dbReference type="STRING" id="1121884.SAMN02745131_02034"/>
<evidence type="ECO:0000313" key="2">
    <source>
        <dbReference type="EMBL" id="SHF20233.1"/>
    </source>
</evidence>
<dbReference type="OrthoDB" id="9773293at2"/>
<dbReference type="GO" id="GO:0047372">
    <property type="term" value="F:monoacylglycerol lipase activity"/>
    <property type="evidence" value="ECO:0007669"/>
    <property type="project" value="TreeGrafter"/>
</dbReference>
<dbReference type="PANTHER" id="PTHR43798">
    <property type="entry name" value="MONOACYLGLYCEROL LIPASE"/>
    <property type="match status" value="1"/>
</dbReference>
<dbReference type="Proteomes" id="UP000184048">
    <property type="component" value="Unassembled WGS sequence"/>
</dbReference>
<evidence type="ECO:0000259" key="1">
    <source>
        <dbReference type="Pfam" id="PF00561"/>
    </source>
</evidence>
<reference evidence="2 3" key="1">
    <citation type="submission" date="2016-11" db="EMBL/GenBank/DDBJ databases">
        <authorList>
            <person name="Jaros S."/>
            <person name="Januszkiewicz K."/>
            <person name="Wedrychowicz H."/>
        </authorList>
    </citation>
    <scope>NUCLEOTIDE SEQUENCE [LARGE SCALE GENOMIC DNA]</scope>
    <source>
        <strain evidence="2 3">DSM 18119</strain>
    </source>
</reference>
<dbReference type="SUPFAM" id="SSF53474">
    <property type="entry name" value="alpha/beta-Hydrolases"/>
    <property type="match status" value="1"/>
</dbReference>
<dbReference type="PANTHER" id="PTHR43798:SF33">
    <property type="entry name" value="HYDROLASE, PUTATIVE (AFU_ORTHOLOGUE AFUA_2G14860)-RELATED"/>
    <property type="match status" value="1"/>
</dbReference>
<dbReference type="PRINTS" id="PR00111">
    <property type="entry name" value="ABHYDROLASE"/>
</dbReference>
<proteinExistence type="predicted"/>
<dbReference type="InterPro" id="IPR000073">
    <property type="entry name" value="AB_hydrolase_1"/>
</dbReference>
<dbReference type="EMBL" id="FQUU01000007">
    <property type="protein sequence ID" value="SHF20233.1"/>
    <property type="molecule type" value="Genomic_DNA"/>
</dbReference>
<sequence length="317" mass="36620">MKHILLAILFLQCILISEAQKTEYPYPVHYLSITIEQQPVRMAYMDVNPRKANGRTVLLLHGKNFNGFYWKDVISFLSSAGYRVIVPDQVGWGYSDKPDIHYSFHLLAANTKQLLDTLGVMKVSLLVHSMGGMLGTRFVLMYPDRVEKLIYENPIGLEDYKTFVPYYSVDEQYANELKATRESLKKYQQSYYPAWKEAYEPYVDAQYAALQFPDFKKATWASALTYQMIYEQPVVYELKNIRVPTLAIIGQADRTIVGKNLLNKAIIQHHGQYHLLGKQLQHQIRGSKLVELKGVGHIPHIQVPEIFKEQVLNFLKD</sequence>
<organism evidence="2 3">
    <name type="scientific">Flavisolibacter ginsengisoli DSM 18119</name>
    <dbReference type="NCBI Taxonomy" id="1121884"/>
    <lineage>
        <taxon>Bacteria</taxon>
        <taxon>Pseudomonadati</taxon>
        <taxon>Bacteroidota</taxon>
        <taxon>Chitinophagia</taxon>
        <taxon>Chitinophagales</taxon>
        <taxon>Chitinophagaceae</taxon>
        <taxon>Flavisolibacter</taxon>
    </lineage>
</organism>
<keyword evidence="3" id="KW-1185">Reference proteome</keyword>
<dbReference type="GO" id="GO:0046464">
    <property type="term" value="P:acylglycerol catabolic process"/>
    <property type="evidence" value="ECO:0007669"/>
    <property type="project" value="TreeGrafter"/>
</dbReference>
<dbReference type="Gene3D" id="3.40.50.1820">
    <property type="entry name" value="alpha/beta hydrolase"/>
    <property type="match status" value="1"/>
</dbReference>
<dbReference type="InterPro" id="IPR029058">
    <property type="entry name" value="AB_hydrolase_fold"/>
</dbReference>
<protein>
    <submittedName>
        <fullName evidence="2">Pimeloyl-ACP methyl ester carboxylesterase</fullName>
    </submittedName>
</protein>
<dbReference type="RefSeq" id="WP_072835226.1">
    <property type="nucleotide sequence ID" value="NZ_FQUU01000007.1"/>
</dbReference>
<name>A0A1M4ZQ89_9BACT</name>
<dbReference type="Pfam" id="PF00561">
    <property type="entry name" value="Abhydrolase_1"/>
    <property type="match status" value="1"/>
</dbReference>
<dbReference type="InterPro" id="IPR050266">
    <property type="entry name" value="AB_hydrolase_sf"/>
</dbReference>
<dbReference type="AlphaFoldDB" id="A0A1M4ZQ89"/>
<evidence type="ECO:0000313" key="3">
    <source>
        <dbReference type="Proteomes" id="UP000184048"/>
    </source>
</evidence>
<dbReference type="PRINTS" id="PR00412">
    <property type="entry name" value="EPOXHYDRLASE"/>
</dbReference>
<accession>A0A1M4ZQ89</accession>
<dbReference type="InterPro" id="IPR000639">
    <property type="entry name" value="Epox_hydrolase-like"/>
</dbReference>
<dbReference type="GO" id="GO:0016020">
    <property type="term" value="C:membrane"/>
    <property type="evidence" value="ECO:0007669"/>
    <property type="project" value="TreeGrafter"/>
</dbReference>